<dbReference type="OrthoDB" id="3194870at2"/>
<dbReference type="EMBL" id="JSUH01000001">
    <property type="protein sequence ID" value="KHD99088.1"/>
    <property type="molecule type" value="Genomic_DNA"/>
</dbReference>
<evidence type="ECO:0000313" key="5">
    <source>
        <dbReference type="EMBL" id="KHD99088.1"/>
    </source>
</evidence>
<dbReference type="Pfam" id="PF01965">
    <property type="entry name" value="DJ-1_PfpI"/>
    <property type="match status" value="1"/>
</dbReference>
<reference evidence="5 6" key="1">
    <citation type="journal article" date="2003" name="Int. J. Syst. Evol. Microbiol.">
        <title>Kocuria polaris sp. nov., an orange-pigmented psychrophilic bacterium isolated from an Antarctic cyanobacterial mat sample.</title>
        <authorList>
            <person name="Reddy G.S."/>
            <person name="Prakash J.S."/>
            <person name="Prabahar V."/>
            <person name="Matsumoto G.I."/>
            <person name="Stackebrandt E."/>
            <person name="Shivaji S."/>
        </authorList>
    </citation>
    <scope>NUCLEOTIDE SEQUENCE [LARGE SCALE GENOMIC DNA]</scope>
    <source>
        <strain evidence="5 6">CMS 76or</strain>
    </source>
</reference>
<dbReference type="SMART" id="SM00342">
    <property type="entry name" value="HTH_ARAC"/>
    <property type="match status" value="1"/>
</dbReference>
<feature type="domain" description="HTH araC/xylS-type" evidence="4">
    <location>
        <begin position="213"/>
        <end position="311"/>
    </location>
</feature>
<dbReference type="Proteomes" id="UP000030466">
    <property type="component" value="Unassembled WGS sequence"/>
</dbReference>
<dbReference type="AlphaFoldDB" id="A0A0A6VXW5"/>
<dbReference type="RefSeq" id="WP_035923675.1">
    <property type="nucleotide sequence ID" value="NZ_JSUH01000001.1"/>
</dbReference>
<dbReference type="InterPro" id="IPR018062">
    <property type="entry name" value="HTH_AraC-typ_CS"/>
</dbReference>
<dbReference type="GO" id="GO:0043565">
    <property type="term" value="F:sequence-specific DNA binding"/>
    <property type="evidence" value="ECO:0007669"/>
    <property type="project" value="InterPro"/>
</dbReference>
<evidence type="ECO:0000256" key="3">
    <source>
        <dbReference type="ARBA" id="ARBA00023163"/>
    </source>
</evidence>
<organism evidence="5 6">
    <name type="scientific">Kocuria rosea subsp. polaris</name>
    <dbReference type="NCBI Taxonomy" id="136273"/>
    <lineage>
        <taxon>Bacteria</taxon>
        <taxon>Bacillati</taxon>
        <taxon>Actinomycetota</taxon>
        <taxon>Actinomycetes</taxon>
        <taxon>Micrococcales</taxon>
        <taxon>Micrococcaceae</taxon>
        <taxon>Kocuria</taxon>
    </lineage>
</organism>
<sequence>MISNVAVIVFDEVSPFELGVACEAWAIDRSGDGLPVMDFAVCSPDGRPVRTIAGFDVAVQHGLDRVAAADLVVLPAMSRDIPVPAEVIHALRAAHDRGARLLSICSGAFVLGAAGLLDGRRCTTHWMHTVELAERFPAAQVVPEVLYVEDGSVLTSAGTAAGLDACLHLWRQEFGSAAANTVARRMVVPPQRQGGQAQFIKDPVPERRAETLDPLLTWIVGHLDEPLDVDALARRAAMSPRTFARRFRDETGTTPHAWITARRLHRAEQLLEETDLPVERIAADVGFGNAATLRHHFTRIRRLSPQQYRRRFATTS</sequence>
<evidence type="ECO:0000256" key="2">
    <source>
        <dbReference type="ARBA" id="ARBA00023125"/>
    </source>
</evidence>
<dbReference type="PROSITE" id="PS00041">
    <property type="entry name" value="HTH_ARAC_FAMILY_1"/>
    <property type="match status" value="1"/>
</dbReference>
<evidence type="ECO:0000313" key="6">
    <source>
        <dbReference type="Proteomes" id="UP000030466"/>
    </source>
</evidence>
<dbReference type="SUPFAM" id="SSF46689">
    <property type="entry name" value="Homeodomain-like"/>
    <property type="match status" value="2"/>
</dbReference>
<keyword evidence="3" id="KW-0804">Transcription</keyword>
<name>A0A0A6VXW5_KOCRO</name>
<dbReference type="InterPro" id="IPR052158">
    <property type="entry name" value="INH-QAR"/>
</dbReference>
<dbReference type="PANTHER" id="PTHR43130:SF3">
    <property type="entry name" value="HTH-TYPE TRANSCRIPTIONAL REGULATOR RV1931C"/>
    <property type="match status" value="1"/>
</dbReference>
<accession>A0A0A6VXW5</accession>
<dbReference type="CDD" id="cd03137">
    <property type="entry name" value="GATase1_AraC_1"/>
    <property type="match status" value="1"/>
</dbReference>
<dbReference type="InterPro" id="IPR018060">
    <property type="entry name" value="HTH_AraC"/>
</dbReference>
<dbReference type="InterPro" id="IPR029062">
    <property type="entry name" value="Class_I_gatase-like"/>
</dbReference>
<protein>
    <submittedName>
        <fullName evidence="5">AraC family transcriptional regulator</fullName>
    </submittedName>
</protein>
<evidence type="ECO:0000259" key="4">
    <source>
        <dbReference type="PROSITE" id="PS01124"/>
    </source>
</evidence>
<dbReference type="InterPro" id="IPR009057">
    <property type="entry name" value="Homeodomain-like_sf"/>
</dbReference>
<dbReference type="PANTHER" id="PTHR43130">
    <property type="entry name" value="ARAC-FAMILY TRANSCRIPTIONAL REGULATOR"/>
    <property type="match status" value="1"/>
</dbReference>
<dbReference type="Gene3D" id="1.10.10.60">
    <property type="entry name" value="Homeodomain-like"/>
    <property type="match status" value="1"/>
</dbReference>
<gene>
    <name evidence="5" type="ORF">GY22_01900</name>
</gene>
<dbReference type="GO" id="GO:0003700">
    <property type="term" value="F:DNA-binding transcription factor activity"/>
    <property type="evidence" value="ECO:0007669"/>
    <property type="project" value="InterPro"/>
</dbReference>
<dbReference type="Gene3D" id="3.40.50.880">
    <property type="match status" value="1"/>
</dbReference>
<dbReference type="InterPro" id="IPR002818">
    <property type="entry name" value="DJ-1/PfpI"/>
</dbReference>
<dbReference type="PROSITE" id="PS01124">
    <property type="entry name" value="HTH_ARAC_FAMILY_2"/>
    <property type="match status" value="1"/>
</dbReference>
<keyword evidence="2" id="KW-0238">DNA-binding</keyword>
<keyword evidence="6" id="KW-1185">Reference proteome</keyword>
<dbReference type="Pfam" id="PF12833">
    <property type="entry name" value="HTH_18"/>
    <property type="match status" value="1"/>
</dbReference>
<comment type="caution">
    <text evidence="5">The sequence shown here is derived from an EMBL/GenBank/DDBJ whole genome shotgun (WGS) entry which is preliminary data.</text>
</comment>
<evidence type="ECO:0000256" key="1">
    <source>
        <dbReference type="ARBA" id="ARBA00023015"/>
    </source>
</evidence>
<keyword evidence="1" id="KW-0805">Transcription regulation</keyword>
<dbReference type="SUPFAM" id="SSF52317">
    <property type="entry name" value="Class I glutamine amidotransferase-like"/>
    <property type="match status" value="1"/>
</dbReference>
<proteinExistence type="predicted"/>